<keyword evidence="8 17" id="KW-0521">NADP</keyword>
<dbReference type="NCBIfam" id="TIGR00196">
    <property type="entry name" value="yjeF_cterm"/>
    <property type="match status" value="1"/>
</dbReference>
<dbReference type="PROSITE" id="PS01050">
    <property type="entry name" value="YJEF_C_2"/>
    <property type="match status" value="1"/>
</dbReference>
<dbReference type="eggNOG" id="COG0062">
    <property type="taxonomic scope" value="Bacteria"/>
</dbReference>
<evidence type="ECO:0000256" key="15">
    <source>
        <dbReference type="ARBA" id="ARBA00048238"/>
    </source>
</evidence>
<dbReference type="GO" id="GO:0052855">
    <property type="term" value="F:ADP-dependent NAD(P)H-hydrate dehydratase activity"/>
    <property type="evidence" value="ECO:0007669"/>
    <property type="project" value="UniProtKB-UniRule"/>
</dbReference>
<dbReference type="HOGENOM" id="CLU_024853_4_1_9"/>
<dbReference type="eggNOG" id="COG0063">
    <property type="taxonomic scope" value="Bacteria"/>
</dbReference>
<comment type="caution">
    <text evidence="18">Lacks conserved residue(s) required for the propagation of feature annotation.</text>
</comment>
<evidence type="ECO:0000256" key="8">
    <source>
        <dbReference type="ARBA" id="ARBA00022857"/>
    </source>
</evidence>
<keyword evidence="9 18" id="KW-0630">Potassium</keyword>
<keyword evidence="24" id="KW-1185">Reference proteome</keyword>
<dbReference type="EC" id="5.1.99.6" evidence="19"/>
<comment type="similarity">
    <text evidence="18">Belongs to the NnrE/AIBP family.</text>
</comment>
<evidence type="ECO:0000256" key="2">
    <source>
        <dbReference type="ARBA" id="ARBA00000909"/>
    </source>
</evidence>
<feature type="binding site" evidence="18">
    <location>
        <position position="60"/>
    </location>
    <ligand>
        <name>K(+)</name>
        <dbReference type="ChEBI" id="CHEBI:29103"/>
    </ligand>
</feature>
<dbReference type="Pfam" id="PF03853">
    <property type="entry name" value="YjeF_N"/>
    <property type="match status" value="1"/>
</dbReference>
<keyword evidence="10 17" id="KW-0520">NAD</keyword>
<keyword evidence="7 17" id="KW-0067">ATP-binding</keyword>
<dbReference type="GO" id="GO:0110051">
    <property type="term" value="P:metabolite repair"/>
    <property type="evidence" value="ECO:0007669"/>
    <property type="project" value="TreeGrafter"/>
</dbReference>
<keyword evidence="5 18" id="KW-0479">Metal-binding</keyword>
<keyword evidence="13" id="KW-0511">Multifunctional enzyme</keyword>
<evidence type="ECO:0000256" key="4">
    <source>
        <dbReference type="ARBA" id="ARBA00009524"/>
    </source>
</evidence>
<feature type="region of interest" description="Disordered" evidence="20">
    <location>
        <begin position="253"/>
        <end position="279"/>
    </location>
</feature>
<dbReference type="GO" id="GO:0046872">
    <property type="term" value="F:metal ion binding"/>
    <property type="evidence" value="ECO:0007669"/>
    <property type="project" value="UniProtKB-UniRule"/>
</dbReference>
<evidence type="ECO:0000259" key="21">
    <source>
        <dbReference type="PROSITE" id="PS51383"/>
    </source>
</evidence>
<dbReference type="Gene3D" id="3.40.1190.20">
    <property type="match status" value="1"/>
</dbReference>
<keyword evidence="11 18" id="KW-0413">Isomerase</keyword>
<keyword evidence="23" id="KW-0808">Transferase</keyword>
<keyword evidence="6 17" id="KW-0547">Nucleotide-binding</keyword>
<comment type="function">
    <text evidence="17">Catalyzes the dehydration of the S-form of NAD(P)HX at the expense of ADP, which is converted to AMP. Together with NAD(P)HX epimerase, which catalyzes the epimerization of the S- and R-forms, the enzyme allows the repair of both epimers of NAD(P)HX, a damaged form of NAD(P)H that is a result of enzymatic or heat-dependent hydration.</text>
</comment>
<evidence type="ECO:0000256" key="7">
    <source>
        <dbReference type="ARBA" id="ARBA00022840"/>
    </source>
</evidence>
<evidence type="ECO:0000256" key="14">
    <source>
        <dbReference type="ARBA" id="ARBA00025153"/>
    </source>
</evidence>
<feature type="binding site" evidence="17">
    <location>
        <position position="395"/>
    </location>
    <ligand>
        <name>(6S)-NADPHX</name>
        <dbReference type="ChEBI" id="CHEBI:64076"/>
    </ligand>
</feature>
<evidence type="ECO:0000259" key="22">
    <source>
        <dbReference type="PROSITE" id="PS51385"/>
    </source>
</evidence>
<evidence type="ECO:0000256" key="5">
    <source>
        <dbReference type="ARBA" id="ARBA00022723"/>
    </source>
</evidence>
<dbReference type="STRING" id="767817.Desgi_2127"/>
<dbReference type="PANTHER" id="PTHR12592:SF0">
    <property type="entry name" value="ATP-DEPENDENT (S)-NAD(P)H-HYDRATE DEHYDRATASE"/>
    <property type="match status" value="1"/>
</dbReference>
<feature type="binding site" evidence="17">
    <location>
        <begin position="483"/>
        <end position="487"/>
    </location>
    <ligand>
        <name>AMP</name>
        <dbReference type="ChEBI" id="CHEBI:456215"/>
    </ligand>
</feature>
<reference evidence="23 24" key="1">
    <citation type="submission" date="2012-01" db="EMBL/GenBank/DDBJ databases">
        <title>Complete sequence of Desulfotomaculum gibsoniae DSM 7213.</title>
        <authorList>
            <consortium name="US DOE Joint Genome Institute"/>
            <person name="Lucas S."/>
            <person name="Han J."/>
            <person name="Lapidus A."/>
            <person name="Cheng J.-F."/>
            <person name="Goodwin L."/>
            <person name="Pitluck S."/>
            <person name="Peters L."/>
            <person name="Ovchinnikova G."/>
            <person name="Teshima H."/>
            <person name="Detter J.C."/>
            <person name="Han C."/>
            <person name="Tapia R."/>
            <person name="Land M."/>
            <person name="Hauser L."/>
            <person name="Kyrpides N."/>
            <person name="Ivanova N."/>
            <person name="Pagani I."/>
            <person name="Parshina S."/>
            <person name="Plugge C."/>
            <person name="Muyzer G."/>
            <person name="Kuever J."/>
            <person name="Ivanova A."/>
            <person name="Nazina T."/>
            <person name="Klenk H.-P."/>
            <person name="Brambilla E."/>
            <person name="Spring S."/>
            <person name="Stams A.F."/>
            <person name="Woyke T."/>
        </authorList>
    </citation>
    <scope>NUCLEOTIDE SEQUENCE [LARGE SCALE GENOMIC DNA]</scope>
    <source>
        <strain evidence="23 24">DSM 7213</strain>
    </source>
</reference>
<evidence type="ECO:0000256" key="18">
    <source>
        <dbReference type="HAMAP-Rule" id="MF_01966"/>
    </source>
</evidence>
<comment type="catalytic activity">
    <reaction evidence="2 18 19">
        <text>(6R)-NADPHX = (6S)-NADPHX</text>
        <dbReference type="Rhea" id="RHEA:32227"/>
        <dbReference type="ChEBI" id="CHEBI:64076"/>
        <dbReference type="ChEBI" id="CHEBI:64077"/>
        <dbReference type="EC" id="5.1.99.6"/>
    </reaction>
</comment>
<gene>
    <name evidence="18" type="primary">nnrE</name>
    <name evidence="17" type="synonym">nnrD</name>
    <name evidence="23" type="ORF">Desgi_2127</name>
</gene>
<feature type="binding site" evidence="18">
    <location>
        <position position="164"/>
    </location>
    <ligand>
        <name>(6S)-NADPHX</name>
        <dbReference type="ChEBI" id="CHEBI:64076"/>
    </ligand>
</feature>
<dbReference type="GO" id="GO:0005524">
    <property type="term" value="F:ATP binding"/>
    <property type="evidence" value="ECO:0007669"/>
    <property type="project" value="UniProtKB-UniRule"/>
</dbReference>
<comment type="cofactor">
    <cofactor evidence="18 19">
        <name>K(+)</name>
        <dbReference type="ChEBI" id="CHEBI:29103"/>
    </cofactor>
    <text evidence="18 19">Binds 1 potassium ion per subunit.</text>
</comment>
<dbReference type="InterPro" id="IPR029056">
    <property type="entry name" value="Ribokinase-like"/>
</dbReference>
<dbReference type="InterPro" id="IPR030677">
    <property type="entry name" value="Nnr"/>
</dbReference>
<comment type="cofactor">
    <cofactor evidence="17">
        <name>Mg(2+)</name>
        <dbReference type="ChEBI" id="CHEBI:18420"/>
    </cofactor>
</comment>
<dbReference type="CDD" id="cd01171">
    <property type="entry name" value="YXKO-related"/>
    <property type="match status" value="1"/>
</dbReference>
<feature type="binding site" evidence="17">
    <location>
        <position position="446"/>
    </location>
    <ligand>
        <name>(6S)-NADPHX</name>
        <dbReference type="ChEBI" id="CHEBI:64076"/>
    </ligand>
</feature>
<dbReference type="GO" id="GO:0016301">
    <property type="term" value="F:kinase activity"/>
    <property type="evidence" value="ECO:0007669"/>
    <property type="project" value="UniProtKB-KW"/>
</dbReference>
<comment type="subunit">
    <text evidence="17">Homotetramer.</text>
</comment>
<evidence type="ECO:0000256" key="12">
    <source>
        <dbReference type="ARBA" id="ARBA00023239"/>
    </source>
</evidence>
<evidence type="ECO:0000256" key="6">
    <source>
        <dbReference type="ARBA" id="ARBA00022741"/>
    </source>
</evidence>
<evidence type="ECO:0000256" key="16">
    <source>
        <dbReference type="ARBA" id="ARBA00049209"/>
    </source>
</evidence>
<sequence>MRLVTAQEMGAMDQIAIKEYGIPGVVLMENAGIKVAEVVVSLLENLTQSTIIVFAGKGNNGGDGFVVARHLHNRGAKVQVLLATEAEKIKGDALINLNIWRKMGQRIYQVNKNNDVNLVRLALMKADLVVDALYGTGFKGTVPDQMVPIIEAINACGKPVVAVDIPSGLEADTGRANGPCIIAKNTVTFAIPKLGLVLPIARQYVGELHVVDISIPATVTASETIYGDRSITGKTSDEVNAGKGKGMVKSTCVEDGKGGKGPGINKHNKNMGASTGDGSSAGGNRYLITDQLVRGWWPKRTGNEHKGNFGRVLVIAGSRGMSGAAVLASQAAARSGAGLVTLGVPTGIHDIAESKLTEVMTFPLPQTDRGIISKSALESILSRASNSDVLALGPGLGTGEDVTDLIKEILLHIKIPCVLDADALNALAGKTELFAAVQPDLVLTPHPGEMARLTGRTIPQIQNNRLGVAATKATQWGAVVVLKGAGTVVAGPDGSIYINNTGNPGMAAGGSGDVLTGIIAGLLAQGMQALPAAAAGVYLHGLAGDAAARDKGMASLLAGDLLEHLPSVLKTVE</sequence>
<feature type="binding site" evidence="18">
    <location>
        <begin position="135"/>
        <end position="141"/>
    </location>
    <ligand>
        <name>(6S)-NADPHX</name>
        <dbReference type="ChEBI" id="CHEBI:64076"/>
    </ligand>
</feature>
<evidence type="ECO:0000256" key="3">
    <source>
        <dbReference type="ARBA" id="ARBA00006001"/>
    </source>
</evidence>
<name>R4KPJ4_9FIRM</name>
<evidence type="ECO:0000256" key="10">
    <source>
        <dbReference type="ARBA" id="ARBA00023027"/>
    </source>
</evidence>
<comment type="similarity">
    <text evidence="4 19">In the C-terminal section; belongs to the NnrD/CARKD family.</text>
</comment>
<dbReference type="InterPro" id="IPR004443">
    <property type="entry name" value="YjeF_N_dom"/>
</dbReference>
<dbReference type="Gene3D" id="3.40.50.10260">
    <property type="entry name" value="YjeF N-terminal domain"/>
    <property type="match status" value="1"/>
</dbReference>
<comment type="catalytic activity">
    <reaction evidence="16 17 19">
        <text>(6S)-NADPHX + ADP = AMP + phosphate + NADPH + H(+)</text>
        <dbReference type="Rhea" id="RHEA:32235"/>
        <dbReference type="ChEBI" id="CHEBI:15378"/>
        <dbReference type="ChEBI" id="CHEBI:43474"/>
        <dbReference type="ChEBI" id="CHEBI:57783"/>
        <dbReference type="ChEBI" id="CHEBI:64076"/>
        <dbReference type="ChEBI" id="CHEBI:456215"/>
        <dbReference type="ChEBI" id="CHEBI:456216"/>
        <dbReference type="EC" id="4.2.1.136"/>
    </reaction>
</comment>
<feature type="binding site" evidence="17">
    <location>
        <position position="324"/>
    </location>
    <ligand>
        <name>(6S)-NADPHX</name>
        <dbReference type="ChEBI" id="CHEBI:64076"/>
    </ligand>
</feature>
<dbReference type="SUPFAM" id="SSF53613">
    <property type="entry name" value="Ribokinase-like"/>
    <property type="match status" value="1"/>
</dbReference>
<comment type="function">
    <text evidence="18">Catalyzes the epimerization of the S- and R-forms of NAD(P)HX, a damaged form of NAD(P)H that is a result of enzymatic or heat-dependent hydration. This is a prerequisite for the S-specific NAD(P)H-hydrate dehydratase to allow the repair of both epimers of NAD(P)HX.</text>
</comment>
<accession>R4KPJ4</accession>
<dbReference type="GO" id="GO:0046496">
    <property type="term" value="P:nicotinamide nucleotide metabolic process"/>
    <property type="evidence" value="ECO:0007669"/>
    <property type="project" value="UniProtKB-UniRule"/>
</dbReference>
<dbReference type="InterPro" id="IPR036652">
    <property type="entry name" value="YjeF_N_dom_sf"/>
</dbReference>
<comment type="similarity">
    <text evidence="3 19">In the N-terminal section; belongs to the NnrE/AIBP family.</text>
</comment>
<dbReference type="KEGG" id="dgi:Desgi_2127"/>
<comment type="catalytic activity">
    <reaction evidence="1 18 19">
        <text>(6R)-NADHX = (6S)-NADHX</text>
        <dbReference type="Rhea" id="RHEA:32215"/>
        <dbReference type="ChEBI" id="CHEBI:64074"/>
        <dbReference type="ChEBI" id="CHEBI:64075"/>
        <dbReference type="EC" id="5.1.99.6"/>
    </reaction>
</comment>
<dbReference type="EMBL" id="CP003273">
    <property type="protein sequence ID" value="AGL01561.1"/>
    <property type="molecule type" value="Genomic_DNA"/>
</dbReference>
<evidence type="ECO:0000256" key="1">
    <source>
        <dbReference type="ARBA" id="ARBA00000013"/>
    </source>
</evidence>
<dbReference type="AlphaFoldDB" id="R4KPJ4"/>
<dbReference type="Pfam" id="PF01256">
    <property type="entry name" value="Carb_kinase"/>
    <property type="match status" value="1"/>
</dbReference>
<keyword evidence="23" id="KW-0418">Kinase</keyword>
<evidence type="ECO:0000256" key="20">
    <source>
        <dbReference type="SAM" id="MobiDB-lite"/>
    </source>
</evidence>
<evidence type="ECO:0000256" key="11">
    <source>
        <dbReference type="ARBA" id="ARBA00023235"/>
    </source>
</evidence>
<evidence type="ECO:0000256" key="17">
    <source>
        <dbReference type="HAMAP-Rule" id="MF_01965"/>
    </source>
</evidence>
<keyword evidence="12 17" id="KW-0456">Lyase</keyword>
<dbReference type="OrthoDB" id="9806925at2"/>
<feature type="domain" description="YjeF C-terminal" evidence="21">
    <location>
        <begin position="289"/>
        <end position="572"/>
    </location>
</feature>
<evidence type="ECO:0000313" key="24">
    <source>
        <dbReference type="Proteomes" id="UP000013520"/>
    </source>
</evidence>
<dbReference type="GO" id="GO:0052856">
    <property type="term" value="F:NAD(P)HX epimerase activity"/>
    <property type="evidence" value="ECO:0007669"/>
    <property type="project" value="UniProtKB-UniRule"/>
</dbReference>
<dbReference type="NCBIfam" id="TIGR00197">
    <property type="entry name" value="yjeF_nterm"/>
    <property type="match status" value="1"/>
</dbReference>
<dbReference type="InterPro" id="IPR017953">
    <property type="entry name" value="Carbohydrate_kinase_pred_CS"/>
</dbReference>
<dbReference type="HAMAP" id="MF_01966">
    <property type="entry name" value="NADHX_epimerase"/>
    <property type="match status" value="1"/>
</dbReference>
<evidence type="ECO:0000256" key="9">
    <source>
        <dbReference type="ARBA" id="ARBA00022958"/>
    </source>
</evidence>
<dbReference type="FunFam" id="3.40.50.10260:FF:000003">
    <property type="entry name" value="Multifunctional fusion protein"/>
    <property type="match status" value="1"/>
</dbReference>
<feature type="binding site" evidence="18">
    <location>
        <position position="131"/>
    </location>
    <ligand>
        <name>K(+)</name>
        <dbReference type="ChEBI" id="CHEBI:29103"/>
    </ligand>
</feature>
<protein>
    <recommendedName>
        <fullName evidence="19">Bifunctional NAD(P)H-hydrate repair enzyme</fullName>
    </recommendedName>
    <alternativeName>
        <fullName evidence="19">Nicotinamide nucleotide repair protein</fullName>
    </alternativeName>
    <domain>
        <recommendedName>
            <fullName evidence="19">ADP-dependent (S)-NAD(P)H-hydrate dehydratase</fullName>
            <ecNumber evidence="19">4.2.1.136</ecNumber>
        </recommendedName>
        <alternativeName>
            <fullName evidence="19">ADP-dependent NAD(P)HX dehydratase</fullName>
        </alternativeName>
    </domain>
    <domain>
        <recommendedName>
            <fullName evidence="19">NAD(P)H-hydrate epimerase</fullName>
            <ecNumber evidence="19">5.1.99.6</ecNumber>
        </recommendedName>
    </domain>
</protein>
<comment type="function">
    <text evidence="14 19">Bifunctional enzyme that catalyzes the epimerization of the S- and R-forms of NAD(P)HX and the dehydration of the S-form of NAD(P)HX at the expense of ADP, which is converted to AMP. This allows the repair of both epimers of NAD(P)HX, a damaged form of NAD(P)H that is a result of enzymatic or heat-dependent hydration.</text>
</comment>
<feature type="binding site" evidence="17">
    <location>
        <position position="512"/>
    </location>
    <ligand>
        <name>AMP</name>
        <dbReference type="ChEBI" id="CHEBI:456215"/>
    </ligand>
</feature>
<dbReference type="InterPro" id="IPR000631">
    <property type="entry name" value="CARKD"/>
</dbReference>
<comment type="similarity">
    <text evidence="17">Belongs to the NnrD/CARKD family.</text>
</comment>
<feature type="binding site" evidence="17">
    <location>
        <position position="513"/>
    </location>
    <ligand>
        <name>(6S)-NADPHX</name>
        <dbReference type="ChEBI" id="CHEBI:64076"/>
    </ligand>
</feature>
<organism evidence="23 24">
    <name type="scientific">Desulfoscipio gibsoniae DSM 7213</name>
    <dbReference type="NCBI Taxonomy" id="767817"/>
    <lineage>
        <taxon>Bacteria</taxon>
        <taxon>Bacillati</taxon>
        <taxon>Bacillota</taxon>
        <taxon>Clostridia</taxon>
        <taxon>Eubacteriales</taxon>
        <taxon>Desulfallaceae</taxon>
        <taxon>Desulfoscipio</taxon>
    </lineage>
</organism>
<dbReference type="Proteomes" id="UP000013520">
    <property type="component" value="Chromosome"/>
</dbReference>
<proteinExistence type="inferred from homology"/>
<feature type="domain" description="YjeF N-terminal" evidence="22">
    <location>
        <begin position="9"/>
        <end position="221"/>
    </location>
</feature>
<dbReference type="PROSITE" id="PS51385">
    <property type="entry name" value="YJEF_N"/>
    <property type="match status" value="1"/>
</dbReference>
<evidence type="ECO:0000256" key="19">
    <source>
        <dbReference type="PIRNR" id="PIRNR017184"/>
    </source>
</evidence>
<dbReference type="PANTHER" id="PTHR12592">
    <property type="entry name" value="ATP-DEPENDENT (S)-NAD(P)H-HYDRATE DEHYDRATASE FAMILY MEMBER"/>
    <property type="match status" value="1"/>
</dbReference>
<comment type="catalytic activity">
    <reaction evidence="15 17 19">
        <text>(6S)-NADHX + ADP = AMP + phosphate + NADH + H(+)</text>
        <dbReference type="Rhea" id="RHEA:32223"/>
        <dbReference type="ChEBI" id="CHEBI:15378"/>
        <dbReference type="ChEBI" id="CHEBI:43474"/>
        <dbReference type="ChEBI" id="CHEBI:57945"/>
        <dbReference type="ChEBI" id="CHEBI:64074"/>
        <dbReference type="ChEBI" id="CHEBI:456215"/>
        <dbReference type="ChEBI" id="CHEBI:456216"/>
        <dbReference type="EC" id="4.2.1.136"/>
    </reaction>
</comment>
<dbReference type="EC" id="4.2.1.136" evidence="19"/>
<evidence type="ECO:0000313" key="23">
    <source>
        <dbReference type="EMBL" id="AGL01561.1"/>
    </source>
</evidence>
<feature type="binding site" evidence="18">
    <location>
        <position position="167"/>
    </location>
    <ligand>
        <name>K(+)</name>
        <dbReference type="ChEBI" id="CHEBI:29103"/>
    </ligand>
</feature>
<dbReference type="HAMAP" id="MF_01965">
    <property type="entry name" value="NADHX_dehydratase"/>
    <property type="match status" value="1"/>
</dbReference>
<dbReference type="PIRSF" id="PIRSF017184">
    <property type="entry name" value="Nnr"/>
    <property type="match status" value="1"/>
</dbReference>
<dbReference type="PROSITE" id="PS51383">
    <property type="entry name" value="YJEF_C_3"/>
    <property type="match status" value="1"/>
</dbReference>
<evidence type="ECO:0000256" key="13">
    <source>
        <dbReference type="ARBA" id="ARBA00023268"/>
    </source>
</evidence>
<feature type="binding site" evidence="18">
    <location>
        <begin position="59"/>
        <end position="63"/>
    </location>
    <ligand>
        <name>(6S)-NADPHX</name>
        <dbReference type="ChEBI" id="CHEBI:64076"/>
    </ligand>
</feature>
<dbReference type="SUPFAM" id="SSF64153">
    <property type="entry name" value="YjeF N-terminal domain-like"/>
    <property type="match status" value="1"/>
</dbReference>